<name>A0A380FBL8_STAGA</name>
<sequence length="128" mass="14635">MHHMVPTLVVLKQIIQFAQDGKAKEIHHMSTISIASGKVEDKAQLTFSEYDVDIGQKPNNVYLDGKIEAEKILIDSRKQGVETNIYRLGNLQCDSRTGFIPEKMKKNNAFYSVIKSFKKLEKIPRLTR</sequence>
<gene>
    <name evidence="2" type="ORF">NCTC12195_00712</name>
</gene>
<protein>
    <submittedName>
        <fullName evidence="2">Short chain dehydrogenase</fullName>
    </submittedName>
</protein>
<evidence type="ECO:0000313" key="2">
    <source>
        <dbReference type="EMBL" id="SUM31305.1"/>
    </source>
</evidence>
<reference evidence="2 3" key="1">
    <citation type="submission" date="2018-06" db="EMBL/GenBank/DDBJ databases">
        <authorList>
            <consortium name="Pathogen Informatics"/>
            <person name="Doyle S."/>
        </authorList>
    </citation>
    <scope>NUCLEOTIDE SEQUENCE [LARGE SCALE GENOMIC DNA]</scope>
    <source>
        <strain evidence="2 3">NCTC12195</strain>
    </source>
</reference>
<dbReference type="SUPFAM" id="SSF51735">
    <property type="entry name" value="NAD(P)-binding Rossmann-fold domains"/>
    <property type="match status" value="1"/>
</dbReference>
<organism evidence="2 3">
    <name type="scientific">Staphylococcus gallinarum</name>
    <dbReference type="NCBI Taxonomy" id="1293"/>
    <lineage>
        <taxon>Bacteria</taxon>
        <taxon>Bacillati</taxon>
        <taxon>Bacillota</taxon>
        <taxon>Bacilli</taxon>
        <taxon>Bacillales</taxon>
        <taxon>Staphylococcaceae</taxon>
        <taxon>Staphylococcus</taxon>
    </lineage>
</organism>
<dbReference type="InterPro" id="IPR013120">
    <property type="entry name" value="FAR_NAD-bd"/>
</dbReference>
<dbReference type="Pfam" id="PF07993">
    <property type="entry name" value="NAD_binding_4"/>
    <property type="match status" value="1"/>
</dbReference>
<evidence type="ECO:0000313" key="3">
    <source>
        <dbReference type="Proteomes" id="UP000255277"/>
    </source>
</evidence>
<proteinExistence type="predicted"/>
<dbReference type="EMBL" id="UHDK01000001">
    <property type="protein sequence ID" value="SUM31305.1"/>
    <property type="molecule type" value="Genomic_DNA"/>
</dbReference>
<dbReference type="Proteomes" id="UP000255277">
    <property type="component" value="Unassembled WGS sequence"/>
</dbReference>
<dbReference type="InterPro" id="IPR036291">
    <property type="entry name" value="NAD(P)-bd_dom_sf"/>
</dbReference>
<accession>A0A380FBL8</accession>
<dbReference type="AlphaFoldDB" id="A0A380FBL8"/>
<dbReference type="Gene3D" id="3.40.50.720">
    <property type="entry name" value="NAD(P)-binding Rossmann-like Domain"/>
    <property type="match status" value="1"/>
</dbReference>
<feature type="domain" description="Thioester reductase (TE)" evidence="1">
    <location>
        <begin position="12"/>
        <end position="111"/>
    </location>
</feature>
<evidence type="ECO:0000259" key="1">
    <source>
        <dbReference type="Pfam" id="PF07993"/>
    </source>
</evidence>